<dbReference type="PANTHER" id="PTHR13887">
    <property type="entry name" value="GLUTATHIONE S-TRANSFERASE KAPPA"/>
    <property type="match status" value="1"/>
</dbReference>
<dbReference type="InterPro" id="IPR036249">
    <property type="entry name" value="Thioredoxin-like_sf"/>
</dbReference>
<name>A0A919XS50_9BACL</name>
<dbReference type="Gene3D" id="3.40.30.10">
    <property type="entry name" value="Glutaredoxin"/>
    <property type="match status" value="1"/>
</dbReference>
<keyword evidence="6" id="KW-0812">Transmembrane</keyword>
<dbReference type="PANTHER" id="PTHR13887:SF14">
    <property type="entry name" value="DISULFIDE BOND FORMATION PROTEIN D"/>
    <property type="match status" value="1"/>
</dbReference>
<dbReference type="EMBL" id="BORR01000002">
    <property type="protein sequence ID" value="GIO35692.1"/>
    <property type="molecule type" value="Genomic_DNA"/>
</dbReference>
<keyword evidence="3" id="KW-0560">Oxidoreductase</keyword>
<proteinExistence type="inferred from homology"/>
<comment type="caution">
    <text evidence="8">The sequence shown here is derived from an EMBL/GenBank/DDBJ whole genome shotgun (WGS) entry which is preliminary data.</text>
</comment>
<keyword evidence="6" id="KW-1133">Transmembrane helix</keyword>
<gene>
    <name evidence="8" type="primary">bdbD_1</name>
    <name evidence="8" type="ORF">J41TS12_05530</name>
</gene>
<evidence type="ECO:0000256" key="3">
    <source>
        <dbReference type="ARBA" id="ARBA00023002"/>
    </source>
</evidence>
<keyword evidence="5" id="KW-0676">Redox-active center</keyword>
<evidence type="ECO:0000259" key="7">
    <source>
        <dbReference type="PROSITE" id="PS51352"/>
    </source>
</evidence>
<evidence type="ECO:0000256" key="2">
    <source>
        <dbReference type="ARBA" id="ARBA00022729"/>
    </source>
</evidence>
<evidence type="ECO:0000256" key="1">
    <source>
        <dbReference type="ARBA" id="ARBA00005791"/>
    </source>
</evidence>
<evidence type="ECO:0000313" key="9">
    <source>
        <dbReference type="Proteomes" id="UP000681162"/>
    </source>
</evidence>
<dbReference type="InterPro" id="IPR013766">
    <property type="entry name" value="Thioredoxin_domain"/>
</dbReference>
<keyword evidence="2" id="KW-0732">Signal</keyword>
<dbReference type="GO" id="GO:0016491">
    <property type="term" value="F:oxidoreductase activity"/>
    <property type="evidence" value="ECO:0007669"/>
    <property type="project" value="UniProtKB-KW"/>
</dbReference>
<evidence type="ECO:0000256" key="4">
    <source>
        <dbReference type="ARBA" id="ARBA00023157"/>
    </source>
</evidence>
<protein>
    <submittedName>
        <fullName evidence="8">Disulfide bond formation protein D</fullName>
    </submittedName>
</protein>
<evidence type="ECO:0000256" key="6">
    <source>
        <dbReference type="SAM" id="Phobius"/>
    </source>
</evidence>
<reference evidence="8 9" key="1">
    <citation type="submission" date="2021-03" db="EMBL/GenBank/DDBJ databases">
        <title>Antimicrobial resistance genes in bacteria isolated from Japanese honey, and their potential for conferring macrolide and lincosamide resistance in the American foulbrood pathogen Paenibacillus larvae.</title>
        <authorList>
            <person name="Okamoto M."/>
            <person name="Kumagai M."/>
            <person name="Kanamori H."/>
            <person name="Takamatsu D."/>
        </authorList>
    </citation>
    <scope>NUCLEOTIDE SEQUENCE [LARGE SCALE GENOMIC DNA]</scope>
    <source>
        <strain evidence="8 9">J41TS12</strain>
    </source>
</reference>
<feature type="transmembrane region" description="Helical" evidence="6">
    <location>
        <begin position="29"/>
        <end position="48"/>
    </location>
</feature>
<dbReference type="SUPFAM" id="SSF52833">
    <property type="entry name" value="Thioredoxin-like"/>
    <property type="match status" value="1"/>
</dbReference>
<dbReference type="Proteomes" id="UP000681162">
    <property type="component" value="Unassembled WGS sequence"/>
</dbReference>
<dbReference type="RefSeq" id="WP_212938108.1">
    <property type="nucleotide sequence ID" value="NZ_BORR01000002.1"/>
</dbReference>
<sequence length="240" mass="27263">MPPKKVKSTIHQRKAESERLKQQQRKRRLLWFSTVGVLLVLIIIVLSLDLKPVVKAAEFDYANLPVLGSEDAPVKIVEFGDFKCPSCKIANETIKPQLNSEYIEQGDVAFYFINLPFLAADSTTAALAVQSVYHQNAEAYWDYFDAIFAHQGDESEEWATADFLVELARNINLPVDYDLLRQDIENKTYQSEVAEQYNKATGLNVQSTPTFYINGIEYHGQLGNYTVFKQAVEEALEQSK</sequence>
<keyword evidence="4" id="KW-1015">Disulfide bond</keyword>
<evidence type="ECO:0000313" key="8">
    <source>
        <dbReference type="EMBL" id="GIO35692.1"/>
    </source>
</evidence>
<dbReference type="Pfam" id="PF13462">
    <property type="entry name" value="Thioredoxin_4"/>
    <property type="match status" value="1"/>
</dbReference>
<dbReference type="AlphaFoldDB" id="A0A919XS50"/>
<keyword evidence="6" id="KW-0472">Membrane</keyword>
<dbReference type="InterPro" id="IPR012336">
    <property type="entry name" value="Thioredoxin-like_fold"/>
</dbReference>
<accession>A0A919XS50</accession>
<keyword evidence="9" id="KW-1185">Reference proteome</keyword>
<feature type="domain" description="Thioredoxin" evidence="7">
    <location>
        <begin position="45"/>
        <end position="237"/>
    </location>
</feature>
<evidence type="ECO:0000256" key="5">
    <source>
        <dbReference type="ARBA" id="ARBA00023284"/>
    </source>
</evidence>
<comment type="similarity">
    <text evidence="1">Belongs to the thioredoxin family. DsbA subfamily.</text>
</comment>
<organism evidence="8 9">
    <name type="scientific">Paenibacillus antibioticophila</name>
    <dbReference type="NCBI Taxonomy" id="1274374"/>
    <lineage>
        <taxon>Bacteria</taxon>
        <taxon>Bacillati</taxon>
        <taxon>Bacillota</taxon>
        <taxon>Bacilli</taxon>
        <taxon>Bacillales</taxon>
        <taxon>Paenibacillaceae</taxon>
        <taxon>Paenibacillus</taxon>
    </lineage>
</organism>
<dbReference type="PROSITE" id="PS51352">
    <property type="entry name" value="THIOREDOXIN_2"/>
    <property type="match status" value="1"/>
</dbReference>